<keyword evidence="9" id="KW-1185">Reference proteome</keyword>
<feature type="domain" description="SUN" evidence="8">
    <location>
        <begin position="798"/>
        <end position="960"/>
    </location>
</feature>
<evidence type="ECO:0000256" key="2">
    <source>
        <dbReference type="ARBA" id="ARBA00022692"/>
    </source>
</evidence>
<feature type="compositionally biased region" description="Basic and acidic residues" evidence="6">
    <location>
        <begin position="110"/>
        <end position="119"/>
    </location>
</feature>
<dbReference type="PANTHER" id="PTHR12911:SF8">
    <property type="entry name" value="KLAROID PROTEIN-RELATED"/>
    <property type="match status" value="1"/>
</dbReference>
<sequence length="960" mass="109785">MPRTRKMEGEQHHYELRSRSRSRSQTPQVLNRSLNDIELPEHHYDLRSRSRERSHTPGEVTSSRRSGSRSLPGSIGKSPEKSMETITEQKEEVENQNQQNQTTKSSLSVKKVERRSERQKAKRQIFSNGQSETNENRNNSKAERERQSLTPRRIFTSDYSSEEGDQEDREEREDPPSRPGSAYEIYKQAGDWWNVFPKTDYTYSQKSQFRYEIAPGVMAMPNMSRRSIHSDTSSTHGSIPSTSQQNLSQSSTQLLGDTMSQVSRESVGKELSSADDLFLRTRQSDSIARAKLYKTTHVEQYSSRREVIYSNSGETKPVLGLRDRYWDDSFASSPVSRRYEPLLHADSDVDIDDTISSVDGHRRLYMERQQKELNIFMKIYTSVITFMLTSYTSLKNYVGLGENRRLYSPSYSYRQQSESRWTKAWRSIDSVLQNLYSLCVHFLFLDTWLLNRTAPVTQRIPDRRRKLFWIILLPLLLLGGLWLLSYSFSNLSSALPLVTYPMSILSSIFYSMSSSNQITDGSRNQAIVTPVKISPSADSLKLSDTQNYGWNEKIVVSPVASSLGFDKEKEKELDSIISLLVERVNDALTNIKQDQDVIVSQIGSYVDLRKEYEEKLAAIEKKLEEKEQLLLASSANDINAIKIELHSLRELQSELKSCCDKAAVVPEIEVEKHVSNILAGYFGTENEGGTVKLSKEDLANTIKNLFIAKNDLEARIASINSTLEINTRDVQDLADKVMSEITNKINTRYLIRNDGGGDEGDSNGGLTERDVRKIVTNALKIYDADKTGRVDYALESAGGQILSTRCTQKYNLDTRAYTIYGYILFYQNTNPQTVIQGDPIQPGKCWVFQDFPGYLLIKLRTMINVTGFTIEHAPRSILPNSDMRSAPRKFNVWGYNNESDKEPVQFGDYEFKDSDESLQYFPVQTTLNKSYEIVELRIHSNHGQIHYTSLYRFRVHGIPA</sequence>
<feature type="region of interest" description="Disordered" evidence="6">
    <location>
        <begin position="1"/>
        <end position="182"/>
    </location>
</feature>
<feature type="compositionally biased region" description="Basic and acidic residues" evidence="6">
    <location>
        <begin position="134"/>
        <end position="147"/>
    </location>
</feature>
<feature type="compositionally biased region" description="Basic and acidic residues" evidence="6">
    <location>
        <begin position="78"/>
        <end position="93"/>
    </location>
</feature>
<evidence type="ECO:0000313" key="9">
    <source>
        <dbReference type="Proteomes" id="UP000829291"/>
    </source>
</evidence>
<evidence type="ECO:0000256" key="7">
    <source>
        <dbReference type="SAM" id="Phobius"/>
    </source>
</evidence>
<feature type="compositionally biased region" description="Low complexity" evidence="6">
    <location>
        <begin position="63"/>
        <end position="76"/>
    </location>
</feature>
<dbReference type="Proteomes" id="UP000829291">
    <property type="component" value="Chromosome 1"/>
</dbReference>
<dbReference type="Gene3D" id="2.60.120.260">
    <property type="entry name" value="Galactose-binding domain-like"/>
    <property type="match status" value="1"/>
</dbReference>
<feature type="compositionally biased region" description="Basic and acidic residues" evidence="6">
    <location>
        <begin position="1"/>
        <end position="18"/>
    </location>
</feature>
<feature type="compositionally biased region" description="Basic and acidic residues" evidence="6">
    <location>
        <begin position="39"/>
        <end position="56"/>
    </location>
</feature>
<dbReference type="GeneID" id="107219727"/>
<protein>
    <submittedName>
        <fullName evidence="10">Uncharacterized protein LOC107219727 isoform X1</fullName>
    </submittedName>
</protein>
<reference evidence="10" key="1">
    <citation type="submission" date="2025-08" db="UniProtKB">
        <authorList>
            <consortium name="RefSeq"/>
        </authorList>
    </citation>
    <scope>IDENTIFICATION</scope>
    <source>
        <tissue evidence="10">Thorax and Abdomen</tissue>
    </source>
</reference>
<keyword evidence="4 7" id="KW-0472">Membrane</keyword>
<dbReference type="PANTHER" id="PTHR12911">
    <property type="entry name" value="SAD1/UNC-84-LIKE PROTEIN-RELATED"/>
    <property type="match status" value="1"/>
</dbReference>
<feature type="compositionally biased region" description="Polar residues" evidence="6">
    <location>
        <begin position="230"/>
        <end position="240"/>
    </location>
</feature>
<name>A0ABM3GRC4_NEOLC</name>
<organism evidence="9 10">
    <name type="scientific">Neodiprion lecontei</name>
    <name type="common">Redheaded pine sawfly</name>
    <dbReference type="NCBI Taxonomy" id="441921"/>
    <lineage>
        <taxon>Eukaryota</taxon>
        <taxon>Metazoa</taxon>
        <taxon>Ecdysozoa</taxon>
        <taxon>Arthropoda</taxon>
        <taxon>Hexapoda</taxon>
        <taxon>Insecta</taxon>
        <taxon>Pterygota</taxon>
        <taxon>Neoptera</taxon>
        <taxon>Endopterygota</taxon>
        <taxon>Hymenoptera</taxon>
        <taxon>Tenthredinoidea</taxon>
        <taxon>Diprionidae</taxon>
        <taxon>Diprioninae</taxon>
        <taxon>Neodiprion</taxon>
    </lineage>
</organism>
<feature type="coiled-coil region" evidence="5">
    <location>
        <begin position="602"/>
        <end position="636"/>
    </location>
</feature>
<dbReference type="Pfam" id="PF07738">
    <property type="entry name" value="Sad1_UNC"/>
    <property type="match status" value="1"/>
</dbReference>
<feature type="compositionally biased region" description="Acidic residues" evidence="6">
    <location>
        <begin position="160"/>
        <end position="173"/>
    </location>
</feature>
<keyword evidence="5" id="KW-0175">Coiled coil</keyword>
<keyword evidence="2 7" id="KW-0812">Transmembrane</keyword>
<evidence type="ECO:0000259" key="8">
    <source>
        <dbReference type="PROSITE" id="PS51469"/>
    </source>
</evidence>
<dbReference type="PROSITE" id="PS51469">
    <property type="entry name" value="SUN"/>
    <property type="match status" value="1"/>
</dbReference>
<evidence type="ECO:0000256" key="6">
    <source>
        <dbReference type="SAM" id="MobiDB-lite"/>
    </source>
</evidence>
<gene>
    <name evidence="10" type="primary">LOC107219727</name>
</gene>
<dbReference type="InterPro" id="IPR012919">
    <property type="entry name" value="SUN_dom"/>
</dbReference>
<feature type="region of interest" description="Disordered" evidence="6">
    <location>
        <begin position="227"/>
        <end position="267"/>
    </location>
</feature>
<feature type="transmembrane region" description="Helical" evidence="7">
    <location>
        <begin position="467"/>
        <end position="488"/>
    </location>
</feature>
<proteinExistence type="predicted"/>
<evidence type="ECO:0000256" key="5">
    <source>
        <dbReference type="SAM" id="Coils"/>
    </source>
</evidence>
<dbReference type="RefSeq" id="XP_046602817.1">
    <property type="nucleotide sequence ID" value="XM_046746861.1"/>
</dbReference>
<evidence type="ECO:0000256" key="3">
    <source>
        <dbReference type="ARBA" id="ARBA00022989"/>
    </source>
</evidence>
<evidence type="ECO:0000256" key="4">
    <source>
        <dbReference type="ARBA" id="ARBA00023136"/>
    </source>
</evidence>
<feature type="compositionally biased region" description="Low complexity" evidence="6">
    <location>
        <begin position="241"/>
        <end position="255"/>
    </location>
</feature>
<feature type="compositionally biased region" description="Polar residues" evidence="6">
    <location>
        <begin position="25"/>
        <end position="34"/>
    </location>
</feature>
<feature type="compositionally biased region" description="Low complexity" evidence="6">
    <location>
        <begin position="95"/>
        <end position="104"/>
    </location>
</feature>
<dbReference type="InterPro" id="IPR045119">
    <property type="entry name" value="SUN1-5"/>
</dbReference>
<accession>A0ABM3GRC4</accession>
<feature type="transmembrane region" description="Helical" evidence="7">
    <location>
        <begin position="375"/>
        <end position="394"/>
    </location>
</feature>
<evidence type="ECO:0000256" key="1">
    <source>
        <dbReference type="ARBA" id="ARBA00004370"/>
    </source>
</evidence>
<evidence type="ECO:0000313" key="10">
    <source>
        <dbReference type="RefSeq" id="XP_046602817.1"/>
    </source>
</evidence>
<comment type="subcellular location">
    <subcellularLocation>
        <location evidence="1">Membrane</location>
    </subcellularLocation>
</comment>
<keyword evidence="3 7" id="KW-1133">Transmembrane helix</keyword>